<sequence length="313" mass="36778">MKSAQLVVFITIEGQSLIWGVYDISLERSQTQNVINHIEYLITKAEKNKINIKTLVSDFADKYVSAHTQKLSDDIADIINDTQFWIILTNLQNLLYPLCGFLNKLQKDTAQLYEVLYCFGYIIKMFESHQDFEFRIRIKRHIKSHWNEWKQPILLLSFVLHLQYKLTKFNTIVANFSWTYIGQWLKYYYKTWFNSKLTSILSKLIQYKRGNDLYDIGLFVQFNGNLVDFWKSIEGIVSNNEYEGNVEKEATRFSNAEEADTRSSNIKKAATRSSNVEETAAGSSNIKEATTRFRNWTNKNFKNEDLVIEEEQQ</sequence>
<name>A0A9N8ZHJ7_9GLOM</name>
<accession>A0A9N8ZHJ7</accession>
<dbReference type="Proteomes" id="UP000789759">
    <property type="component" value="Unassembled WGS sequence"/>
</dbReference>
<comment type="caution">
    <text evidence="2">The sequence shown here is derived from an EMBL/GenBank/DDBJ whole genome shotgun (WGS) entry which is preliminary data.</text>
</comment>
<feature type="region of interest" description="Disordered" evidence="1">
    <location>
        <begin position="264"/>
        <end position="283"/>
    </location>
</feature>
<gene>
    <name evidence="2" type="ORF">CPELLU_LOCUS2217</name>
</gene>
<keyword evidence="3" id="KW-1185">Reference proteome</keyword>
<organism evidence="2 3">
    <name type="scientific">Cetraspora pellucida</name>
    <dbReference type="NCBI Taxonomy" id="1433469"/>
    <lineage>
        <taxon>Eukaryota</taxon>
        <taxon>Fungi</taxon>
        <taxon>Fungi incertae sedis</taxon>
        <taxon>Mucoromycota</taxon>
        <taxon>Glomeromycotina</taxon>
        <taxon>Glomeromycetes</taxon>
        <taxon>Diversisporales</taxon>
        <taxon>Gigasporaceae</taxon>
        <taxon>Cetraspora</taxon>
    </lineage>
</organism>
<evidence type="ECO:0000313" key="3">
    <source>
        <dbReference type="Proteomes" id="UP000789759"/>
    </source>
</evidence>
<dbReference type="EMBL" id="CAJVQA010000925">
    <property type="protein sequence ID" value="CAG8496024.1"/>
    <property type="molecule type" value="Genomic_DNA"/>
</dbReference>
<proteinExistence type="predicted"/>
<evidence type="ECO:0000313" key="2">
    <source>
        <dbReference type="EMBL" id="CAG8496024.1"/>
    </source>
</evidence>
<protein>
    <submittedName>
        <fullName evidence="2">17231_t:CDS:1</fullName>
    </submittedName>
</protein>
<dbReference type="OrthoDB" id="2441177at2759"/>
<reference evidence="2" key="1">
    <citation type="submission" date="2021-06" db="EMBL/GenBank/DDBJ databases">
        <authorList>
            <person name="Kallberg Y."/>
            <person name="Tangrot J."/>
            <person name="Rosling A."/>
        </authorList>
    </citation>
    <scope>NUCLEOTIDE SEQUENCE</scope>
    <source>
        <strain evidence="2">FL966</strain>
    </source>
</reference>
<evidence type="ECO:0000256" key="1">
    <source>
        <dbReference type="SAM" id="MobiDB-lite"/>
    </source>
</evidence>
<dbReference type="AlphaFoldDB" id="A0A9N8ZHJ7"/>